<keyword evidence="3" id="KW-0804">Transcription</keyword>
<dbReference type="SUPFAM" id="SSF46785">
    <property type="entry name" value="Winged helix' DNA-binding domain"/>
    <property type="match status" value="1"/>
</dbReference>
<dbReference type="PANTHER" id="PTHR43537">
    <property type="entry name" value="TRANSCRIPTIONAL REGULATOR, GNTR FAMILY"/>
    <property type="match status" value="1"/>
</dbReference>
<dbReference type="PROSITE" id="PS50949">
    <property type="entry name" value="HTH_GNTR"/>
    <property type="match status" value="1"/>
</dbReference>
<evidence type="ECO:0000256" key="1">
    <source>
        <dbReference type="ARBA" id="ARBA00023015"/>
    </source>
</evidence>
<dbReference type="Pfam" id="PF00392">
    <property type="entry name" value="GntR"/>
    <property type="match status" value="1"/>
</dbReference>
<dbReference type="SMART" id="SM00895">
    <property type="entry name" value="FCD"/>
    <property type="match status" value="1"/>
</dbReference>
<dbReference type="AlphaFoldDB" id="A0A1J5SG21"/>
<evidence type="ECO:0000256" key="3">
    <source>
        <dbReference type="ARBA" id="ARBA00023163"/>
    </source>
</evidence>
<dbReference type="Gene3D" id="1.20.120.530">
    <property type="entry name" value="GntR ligand-binding domain-like"/>
    <property type="match status" value="1"/>
</dbReference>
<dbReference type="InterPro" id="IPR000524">
    <property type="entry name" value="Tscrpt_reg_HTH_GntR"/>
</dbReference>
<dbReference type="PRINTS" id="PR00035">
    <property type="entry name" value="HTHGNTR"/>
</dbReference>
<dbReference type="CDD" id="cd07377">
    <property type="entry name" value="WHTH_GntR"/>
    <property type="match status" value="1"/>
</dbReference>
<dbReference type="EMBL" id="MLJW01000041">
    <property type="protein sequence ID" value="OIR06851.1"/>
    <property type="molecule type" value="Genomic_DNA"/>
</dbReference>
<comment type="caution">
    <text evidence="5">The sequence shown here is derived from an EMBL/GenBank/DDBJ whole genome shotgun (WGS) entry which is preliminary data.</text>
</comment>
<dbReference type="InterPro" id="IPR036390">
    <property type="entry name" value="WH_DNA-bd_sf"/>
</dbReference>
<evidence type="ECO:0000259" key="4">
    <source>
        <dbReference type="PROSITE" id="PS50949"/>
    </source>
</evidence>
<accession>A0A1J5SG21</accession>
<evidence type="ECO:0000256" key="2">
    <source>
        <dbReference type="ARBA" id="ARBA00023125"/>
    </source>
</evidence>
<dbReference type="SMART" id="SM00345">
    <property type="entry name" value="HTH_GNTR"/>
    <property type="match status" value="1"/>
</dbReference>
<feature type="domain" description="HTH gntR-type" evidence="4">
    <location>
        <begin position="9"/>
        <end position="76"/>
    </location>
</feature>
<dbReference type="InterPro" id="IPR036388">
    <property type="entry name" value="WH-like_DNA-bd_sf"/>
</dbReference>
<keyword evidence="2" id="KW-0238">DNA-binding</keyword>
<protein>
    <submittedName>
        <fullName evidence="5">Glc operon transcriptional activator</fullName>
    </submittedName>
</protein>
<dbReference type="SUPFAM" id="SSF48008">
    <property type="entry name" value="GntR ligand-binding domain-like"/>
    <property type="match status" value="1"/>
</dbReference>
<dbReference type="GO" id="GO:0003700">
    <property type="term" value="F:DNA-binding transcription factor activity"/>
    <property type="evidence" value="ECO:0007669"/>
    <property type="project" value="InterPro"/>
</dbReference>
<dbReference type="Pfam" id="PF07729">
    <property type="entry name" value="FCD"/>
    <property type="match status" value="1"/>
</dbReference>
<organism evidence="5">
    <name type="scientific">mine drainage metagenome</name>
    <dbReference type="NCBI Taxonomy" id="410659"/>
    <lineage>
        <taxon>unclassified sequences</taxon>
        <taxon>metagenomes</taxon>
        <taxon>ecological metagenomes</taxon>
    </lineage>
</organism>
<dbReference type="InterPro" id="IPR008920">
    <property type="entry name" value="TF_FadR/GntR_C"/>
</dbReference>
<keyword evidence="1" id="KW-0805">Transcription regulation</keyword>
<proteinExistence type="predicted"/>
<dbReference type="PANTHER" id="PTHR43537:SF51">
    <property type="entry name" value="HTH-TYPE TRANSCRIPTIONAL REGULATOR LGOR-RELATED"/>
    <property type="match status" value="1"/>
</dbReference>
<reference evidence="5" key="1">
    <citation type="submission" date="2016-10" db="EMBL/GenBank/DDBJ databases">
        <title>Sequence of Gallionella enrichment culture.</title>
        <authorList>
            <person name="Poehlein A."/>
            <person name="Muehling M."/>
            <person name="Daniel R."/>
        </authorList>
    </citation>
    <scope>NUCLEOTIDE SEQUENCE</scope>
</reference>
<dbReference type="GO" id="GO:0003677">
    <property type="term" value="F:DNA binding"/>
    <property type="evidence" value="ECO:0007669"/>
    <property type="project" value="UniProtKB-KW"/>
</dbReference>
<gene>
    <name evidence="5" type="primary">glcC_2</name>
    <name evidence="5" type="ORF">GALL_111000</name>
</gene>
<dbReference type="Gene3D" id="1.10.10.10">
    <property type="entry name" value="Winged helix-like DNA-binding domain superfamily/Winged helix DNA-binding domain"/>
    <property type="match status" value="1"/>
</dbReference>
<evidence type="ECO:0000313" key="5">
    <source>
        <dbReference type="EMBL" id="OIR06851.1"/>
    </source>
</evidence>
<name>A0A1J5SG21_9ZZZZ</name>
<dbReference type="InterPro" id="IPR011711">
    <property type="entry name" value="GntR_C"/>
</dbReference>
<sequence>MADREPVELKLREQVVLKLRELILGGELAAGQRVAEIPISERLGVSRTPVRQALTILAQEGLLSAAGKRGYVVHAFSAKDILDAIEVRGILEGAAARLTAEAGPSPDLMQALEACLAEGEIIATQEHYGLDDDVRWVGVNGRFHKLIVEASANAALISALALNDKRPFASAQAVLGGDAPSRPIARRHHEVVLRAQAEHKRIVEALRLRQGTRLQSLMQEHARLAQANVALFRPA</sequence>